<organism evidence="2 3">
    <name type="scientific">Cyphomyrmex costatus</name>
    <dbReference type="NCBI Taxonomy" id="456900"/>
    <lineage>
        <taxon>Eukaryota</taxon>
        <taxon>Metazoa</taxon>
        <taxon>Ecdysozoa</taxon>
        <taxon>Arthropoda</taxon>
        <taxon>Hexapoda</taxon>
        <taxon>Insecta</taxon>
        <taxon>Pterygota</taxon>
        <taxon>Neoptera</taxon>
        <taxon>Endopterygota</taxon>
        <taxon>Hymenoptera</taxon>
        <taxon>Apocrita</taxon>
        <taxon>Aculeata</taxon>
        <taxon>Formicoidea</taxon>
        <taxon>Formicidae</taxon>
        <taxon>Myrmicinae</taxon>
        <taxon>Cyphomyrmex</taxon>
    </lineage>
</organism>
<evidence type="ECO:0000313" key="3">
    <source>
        <dbReference type="Proteomes" id="UP000078542"/>
    </source>
</evidence>
<keyword evidence="3" id="KW-1185">Reference proteome</keyword>
<reference evidence="2 3" key="1">
    <citation type="submission" date="2016-03" db="EMBL/GenBank/DDBJ databases">
        <title>Cyphomyrmex costatus WGS genome.</title>
        <authorList>
            <person name="Nygaard S."/>
            <person name="Hu H."/>
            <person name="Boomsma J."/>
            <person name="Zhang G."/>
        </authorList>
    </citation>
    <scope>NUCLEOTIDE SEQUENCE [LARGE SCALE GENOMIC DNA]</scope>
    <source>
        <strain evidence="2">MS0001</strain>
        <tissue evidence="2">Whole body</tissue>
    </source>
</reference>
<proteinExistence type="predicted"/>
<protein>
    <submittedName>
        <fullName evidence="2">Uncharacterized protein</fullName>
    </submittedName>
</protein>
<dbReference type="EMBL" id="KQ977791">
    <property type="protein sequence ID" value="KYM99750.1"/>
    <property type="molecule type" value="Genomic_DNA"/>
</dbReference>
<feature type="region of interest" description="Disordered" evidence="1">
    <location>
        <begin position="111"/>
        <end position="136"/>
    </location>
</feature>
<accession>A0A195CG80</accession>
<dbReference type="Proteomes" id="UP000078542">
    <property type="component" value="Unassembled WGS sequence"/>
</dbReference>
<gene>
    <name evidence="2" type="ORF">ALC62_09368</name>
</gene>
<sequence>MSSSWVSLSTYYPQFVDHPPKILIFIPRKVSGLVASNAARSAETEDVKMAPYFIAAQLYWGINHIRNINNLAHGNNRASWVVPLFMHRRHFIGQVVLVSAILDSKVHRKRAYQPAEQHSPKRGRDIAIGGEDGSAP</sequence>
<evidence type="ECO:0000256" key="1">
    <source>
        <dbReference type="SAM" id="MobiDB-lite"/>
    </source>
</evidence>
<name>A0A195CG80_9HYME</name>
<evidence type="ECO:0000313" key="2">
    <source>
        <dbReference type="EMBL" id="KYM99750.1"/>
    </source>
</evidence>
<dbReference type="AlphaFoldDB" id="A0A195CG80"/>